<evidence type="ECO:0000259" key="2">
    <source>
        <dbReference type="PROSITE" id="PS51729"/>
    </source>
</evidence>
<dbReference type="Gene3D" id="3.40.630.30">
    <property type="match status" value="1"/>
</dbReference>
<dbReference type="PROSITE" id="PS51729">
    <property type="entry name" value="GNAT_YJDJ"/>
    <property type="match status" value="1"/>
</dbReference>
<protein>
    <submittedName>
        <fullName evidence="3">Acetyltransferase (GNAT) family</fullName>
    </submittedName>
</protein>
<dbReference type="PROSITE" id="PS51186">
    <property type="entry name" value="GNAT"/>
    <property type="match status" value="1"/>
</dbReference>
<feature type="domain" description="N-acetyltransferase" evidence="1">
    <location>
        <begin position="1"/>
        <end position="97"/>
    </location>
</feature>
<feature type="domain" description="N-acetyltransferase" evidence="2">
    <location>
        <begin position="7"/>
        <end position="95"/>
    </location>
</feature>
<dbReference type="AlphaFoldDB" id="A0AA46H1D2"/>
<evidence type="ECO:0000313" key="4">
    <source>
        <dbReference type="Proteomes" id="UP000254118"/>
    </source>
</evidence>
<dbReference type="InterPro" id="IPR000182">
    <property type="entry name" value="GNAT_dom"/>
</dbReference>
<comment type="caution">
    <text evidence="3">The sequence shown here is derived from an EMBL/GenBank/DDBJ whole genome shotgun (WGS) entry which is preliminary data.</text>
</comment>
<evidence type="ECO:0000259" key="1">
    <source>
        <dbReference type="PROSITE" id="PS51186"/>
    </source>
</evidence>
<organism evidence="3 4">
    <name type="scientific">Dermatophilus congolensis</name>
    <dbReference type="NCBI Taxonomy" id="1863"/>
    <lineage>
        <taxon>Bacteria</taxon>
        <taxon>Bacillati</taxon>
        <taxon>Actinomycetota</taxon>
        <taxon>Actinomycetes</taxon>
        <taxon>Micrococcales</taxon>
        <taxon>Dermatophilaceae</taxon>
        <taxon>Dermatophilus</taxon>
    </lineage>
</organism>
<dbReference type="InterPro" id="IPR031165">
    <property type="entry name" value="GNAT_YJDJ"/>
</dbReference>
<gene>
    <name evidence="3" type="ORF">NCTC7915_02171</name>
</gene>
<sequence length="97" mass="10772">MSEISVTNNPNETRYEARHDGTLAGIATYTTDNNIITFTHVIVLPEFEGKGIGTALVEGALEDVKTGQTYRVVPECSFMRKHIQCNSGRYEDILANH</sequence>
<dbReference type="EMBL" id="UFYA01000001">
    <property type="protein sequence ID" value="STD14837.1"/>
    <property type="molecule type" value="Genomic_DNA"/>
</dbReference>
<evidence type="ECO:0000313" key="3">
    <source>
        <dbReference type="EMBL" id="STD14837.1"/>
    </source>
</evidence>
<dbReference type="GO" id="GO:0016747">
    <property type="term" value="F:acyltransferase activity, transferring groups other than amino-acyl groups"/>
    <property type="evidence" value="ECO:0007669"/>
    <property type="project" value="InterPro"/>
</dbReference>
<dbReference type="Proteomes" id="UP000254118">
    <property type="component" value="Unassembled WGS sequence"/>
</dbReference>
<dbReference type="CDD" id="cd04301">
    <property type="entry name" value="NAT_SF"/>
    <property type="match status" value="1"/>
</dbReference>
<accession>A0AA46H1D2</accession>
<dbReference type="RefSeq" id="WP_181816121.1">
    <property type="nucleotide sequence ID" value="NZ_UFYA01000001.1"/>
</dbReference>
<dbReference type="SUPFAM" id="SSF55729">
    <property type="entry name" value="Acyl-CoA N-acyltransferases (Nat)"/>
    <property type="match status" value="1"/>
</dbReference>
<dbReference type="Pfam" id="PF14542">
    <property type="entry name" value="Acetyltransf_CG"/>
    <property type="match status" value="1"/>
</dbReference>
<proteinExistence type="predicted"/>
<dbReference type="InterPro" id="IPR016181">
    <property type="entry name" value="Acyl_CoA_acyltransferase"/>
</dbReference>
<name>A0AA46H1D2_9MICO</name>
<reference evidence="3 4" key="1">
    <citation type="submission" date="2018-06" db="EMBL/GenBank/DDBJ databases">
        <authorList>
            <consortium name="Pathogen Informatics"/>
            <person name="Doyle S."/>
        </authorList>
    </citation>
    <scope>NUCLEOTIDE SEQUENCE [LARGE SCALE GENOMIC DNA]</scope>
    <source>
        <strain evidence="3 4">NCTC7915</strain>
    </source>
</reference>